<keyword evidence="5" id="KW-1003">Cell membrane</keyword>
<dbReference type="Pfam" id="PF00069">
    <property type="entry name" value="Pkinase"/>
    <property type="match status" value="1"/>
</dbReference>
<organism evidence="21 22">
    <name type="scientific">Prunus yedoensis var. nudiflora</name>
    <dbReference type="NCBI Taxonomy" id="2094558"/>
    <lineage>
        <taxon>Eukaryota</taxon>
        <taxon>Viridiplantae</taxon>
        <taxon>Streptophyta</taxon>
        <taxon>Embryophyta</taxon>
        <taxon>Tracheophyta</taxon>
        <taxon>Spermatophyta</taxon>
        <taxon>Magnoliopsida</taxon>
        <taxon>eudicotyledons</taxon>
        <taxon>Gunneridae</taxon>
        <taxon>Pentapetalae</taxon>
        <taxon>rosids</taxon>
        <taxon>fabids</taxon>
        <taxon>Rosales</taxon>
        <taxon>Rosaceae</taxon>
        <taxon>Amygdaloideae</taxon>
        <taxon>Amygdaleae</taxon>
        <taxon>Prunus</taxon>
    </lineage>
</organism>
<comment type="subcellular location">
    <subcellularLocation>
        <location evidence="1">Cell membrane</location>
        <topology evidence="1">Single-pass type I membrane protein</topology>
    </subcellularLocation>
</comment>
<evidence type="ECO:0000256" key="8">
    <source>
        <dbReference type="ARBA" id="ARBA00022729"/>
    </source>
</evidence>
<evidence type="ECO:0000313" key="22">
    <source>
        <dbReference type="Proteomes" id="UP000250321"/>
    </source>
</evidence>
<comment type="similarity">
    <text evidence="3">In the N-terminal section; belongs to the leguminous lectin family.</text>
</comment>
<evidence type="ECO:0000313" key="21">
    <source>
        <dbReference type="EMBL" id="PQQ03274.1"/>
    </source>
</evidence>
<keyword evidence="14 18" id="KW-0472">Membrane</keyword>
<gene>
    <name evidence="21" type="ORF">Pyn_26147</name>
</gene>
<comment type="caution">
    <text evidence="21">The sequence shown here is derived from an EMBL/GenBank/DDBJ whole genome shotgun (WGS) entry which is preliminary data.</text>
</comment>
<evidence type="ECO:0000256" key="3">
    <source>
        <dbReference type="ARBA" id="ARBA00008536"/>
    </source>
</evidence>
<keyword evidence="8 19" id="KW-0732">Signal</keyword>
<evidence type="ECO:0000256" key="4">
    <source>
        <dbReference type="ARBA" id="ARBA00010217"/>
    </source>
</evidence>
<dbReference type="InterPro" id="IPR011009">
    <property type="entry name" value="Kinase-like_dom_sf"/>
</dbReference>
<dbReference type="Gene3D" id="1.10.510.10">
    <property type="entry name" value="Transferase(Phosphotransferase) domain 1"/>
    <property type="match status" value="1"/>
</dbReference>
<evidence type="ECO:0000256" key="14">
    <source>
        <dbReference type="ARBA" id="ARBA00023136"/>
    </source>
</evidence>
<dbReference type="CDD" id="cd14066">
    <property type="entry name" value="STKc_IRAK"/>
    <property type="match status" value="1"/>
</dbReference>
<dbReference type="InterPro" id="IPR013320">
    <property type="entry name" value="ConA-like_dom_sf"/>
</dbReference>
<keyword evidence="6" id="KW-0808">Transferase</keyword>
<comment type="similarity">
    <text evidence="2">Belongs to the leguminous lectin family.</text>
</comment>
<keyword evidence="22" id="KW-1185">Reference proteome</keyword>
<reference evidence="21 22" key="1">
    <citation type="submission" date="2018-02" db="EMBL/GenBank/DDBJ databases">
        <title>Draft genome of wild Prunus yedoensis var. nudiflora.</title>
        <authorList>
            <person name="Baek S."/>
            <person name="Kim J.-H."/>
            <person name="Choi K."/>
            <person name="Kim G.-B."/>
            <person name="Cho A."/>
            <person name="Jang H."/>
            <person name="Shin C.-H."/>
            <person name="Yu H.-J."/>
            <person name="Mun J.-H."/>
        </authorList>
    </citation>
    <scope>NUCLEOTIDE SEQUENCE [LARGE SCALE GENOMIC DNA]</scope>
    <source>
        <strain evidence="22">cv. Jeju island</strain>
        <tissue evidence="21">Leaf</tissue>
    </source>
</reference>
<dbReference type="PROSITE" id="PS00107">
    <property type="entry name" value="PROTEIN_KINASE_ATP"/>
    <property type="match status" value="1"/>
</dbReference>
<dbReference type="SUPFAM" id="SSF56112">
    <property type="entry name" value="Protein kinase-like (PK-like)"/>
    <property type="match status" value="1"/>
</dbReference>
<evidence type="ECO:0000256" key="17">
    <source>
        <dbReference type="PROSITE-ProRule" id="PRU10141"/>
    </source>
</evidence>
<name>A0A314YGA7_PRUYE</name>
<evidence type="ECO:0000256" key="7">
    <source>
        <dbReference type="ARBA" id="ARBA00022692"/>
    </source>
</evidence>
<keyword evidence="16" id="KW-0325">Glycoprotein</keyword>
<dbReference type="GO" id="GO:0030246">
    <property type="term" value="F:carbohydrate binding"/>
    <property type="evidence" value="ECO:0007669"/>
    <property type="project" value="UniProtKB-KW"/>
</dbReference>
<evidence type="ECO:0000256" key="12">
    <source>
        <dbReference type="ARBA" id="ARBA00022840"/>
    </source>
</evidence>
<feature type="binding site" evidence="17">
    <location>
        <position position="406"/>
    </location>
    <ligand>
        <name>ATP</name>
        <dbReference type="ChEBI" id="CHEBI:30616"/>
    </ligand>
</feature>
<evidence type="ECO:0000259" key="20">
    <source>
        <dbReference type="PROSITE" id="PS50011"/>
    </source>
</evidence>
<dbReference type="InterPro" id="IPR050528">
    <property type="entry name" value="L-type_Lectin-RKs"/>
</dbReference>
<evidence type="ECO:0000256" key="1">
    <source>
        <dbReference type="ARBA" id="ARBA00004251"/>
    </source>
</evidence>
<feature type="signal peptide" evidence="19">
    <location>
        <begin position="1"/>
        <end position="34"/>
    </location>
</feature>
<dbReference type="FunFam" id="3.30.200.20:FF:000168">
    <property type="entry name" value="L-type lectin-domain containing receptor kinase IX.1"/>
    <property type="match status" value="1"/>
</dbReference>
<feature type="chain" id="PRO_5016463029" evidence="19">
    <location>
        <begin position="35"/>
        <end position="934"/>
    </location>
</feature>
<dbReference type="SUPFAM" id="SSF49899">
    <property type="entry name" value="Concanavalin A-like lectins/glucanases"/>
    <property type="match status" value="2"/>
</dbReference>
<evidence type="ECO:0000256" key="11">
    <source>
        <dbReference type="ARBA" id="ARBA00022777"/>
    </source>
</evidence>
<feature type="transmembrane region" description="Helical" evidence="18">
    <location>
        <begin position="310"/>
        <end position="333"/>
    </location>
</feature>
<keyword evidence="11 21" id="KW-0418">Kinase</keyword>
<dbReference type="InterPro" id="IPR000719">
    <property type="entry name" value="Prot_kinase_dom"/>
</dbReference>
<keyword evidence="13 18" id="KW-1133">Transmembrane helix</keyword>
<protein>
    <submittedName>
        <fullName evidence="21">L-type lectin-domain containing receptor kinase IX.1</fullName>
    </submittedName>
</protein>
<evidence type="ECO:0000256" key="16">
    <source>
        <dbReference type="ARBA" id="ARBA00023180"/>
    </source>
</evidence>
<dbReference type="InterPro" id="IPR000985">
    <property type="entry name" value="Lectin_LegA_CS"/>
</dbReference>
<keyword evidence="15 21" id="KW-0675">Receptor</keyword>
<dbReference type="PROSITE" id="PS00308">
    <property type="entry name" value="LECTIN_LEGUME_ALPHA"/>
    <property type="match status" value="1"/>
</dbReference>
<dbReference type="GO" id="GO:0005886">
    <property type="term" value="C:plasma membrane"/>
    <property type="evidence" value="ECO:0007669"/>
    <property type="project" value="UniProtKB-SubCell"/>
</dbReference>
<feature type="domain" description="Protein kinase" evidence="20">
    <location>
        <begin position="377"/>
        <end position="655"/>
    </location>
</feature>
<dbReference type="PROSITE" id="PS00108">
    <property type="entry name" value="PROTEIN_KINASE_ST"/>
    <property type="match status" value="1"/>
</dbReference>
<comment type="similarity">
    <text evidence="4">In the C-terminal section; belongs to the protein kinase superfamily. Ser/Thr protein kinase family.</text>
</comment>
<proteinExistence type="inferred from homology"/>
<keyword evidence="12 17" id="KW-0067">ATP-binding</keyword>
<evidence type="ECO:0000256" key="10">
    <source>
        <dbReference type="ARBA" id="ARBA00022741"/>
    </source>
</evidence>
<dbReference type="GO" id="GO:0002229">
    <property type="term" value="P:defense response to oomycetes"/>
    <property type="evidence" value="ECO:0007669"/>
    <property type="project" value="UniProtKB-ARBA"/>
</dbReference>
<dbReference type="EMBL" id="PJQY01001361">
    <property type="protein sequence ID" value="PQQ03274.1"/>
    <property type="molecule type" value="Genomic_DNA"/>
</dbReference>
<evidence type="ECO:0000256" key="19">
    <source>
        <dbReference type="SAM" id="SignalP"/>
    </source>
</evidence>
<dbReference type="InterPro" id="IPR008271">
    <property type="entry name" value="Ser/Thr_kinase_AS"/>
</dbReference>
<accession>A0A314YGA7</accession>
<evidence type="ECO:0000256" key="13">
    <source>
        <dbReference type="ARBA" id="ARBA00022989"/>
    </source>
</evidence>
<dbReference type="Proteomes" id="UP000250321">
    <property type="component" value="Unassembled WGS sequence"/>
</dbReference>
<dbReference type="PROSITE" id="PS50011">
    <property type="entry name" value="PROTEIN_KINASE_DOM"/>
    <property type="match status" value="1"/>
</dbReference>
<keyword evidence="10 17" id="KW-0547">Nucleotide-binding</keyword>
<evidence type="ECO:0000256" key="2">
    <source>
        <dbReference type="ARBA" id="ARBA00007606"/>
    </source>
</evidence>
<evidence type="ECO:0000256" key="6">
    <source>
        <dbReference type="ARBA" id="ARBA00022679"/>
    </source>
</evidence>
<dbReference type="Gene3D" id="3.30.200.20">
    <property type="entry name" value="Phosphorylase Kinase, domain 1"/>
    <property type="match status" value="1"/>
</dbReference>
<sequence>MVANNFGDGIIQLHSPKLLSFLLLLFLLNPSATPLTFNFPSFSNGTTNISLEGDAYIDGKFIKLTKKPEELKVAENIGRATYHKPFLLQEKATGKLADFTSHFTFIIDSGHGDGMVFFLAPNGSLVNIAIGGGGKLGLPVEDLPGGMSKTQYPFVAVEFDIFQNTQPSIQDPPGDHVAIDINSLKSNITTTWNGGIDKAKLNSAWISYNSSSKNLSVAFTSFLNGTNGTQVEIIRYLSYMVDLKQYLPDWVIVGFSAATGNDIAVHRIISWNFTSTALVDETTMNNTQVFPPPSPSANPKSGTSNVQLPIGLGVGGCIILAGGLALVWFMFILRKRKAVGESDENPVVNCLIDDAFEKGTGPRKFSYKELARATSNFHEGEKLGEGGFGGVYRGFIKDLNSYVAIKRISNGSKQGLKEYASEVRIISRLRHRNLVQLIGWCHEKRELLLVYEFMPNSSLDSHLFKINSLLSWQIRYKIAQGLASGLFYLHEEWEQCVLHRDIKSSNVMLDSNFNVKLGDFGLARLVDHGKQSQTTIVAGTRGYMALEYVTTGKASKESDVYSFGVVALEIACGRKPIDLNLESSEIEMVEWVWELYGEGKVIQAADPKLYGQFDENQMECLMTVGLWCAHPDYRFRPSIRQAIQVLNLEVPLPILPSKMPVATYFAPPISLSMLSNQTTTSERGQTESGCYMYSTNSFQVTPSSTPQFLSTETEAQILSGYGYSTNSSQLTASPTTQFWSIETEAQFLSTDTEEQFLSIDTEAQVYPLATPLTFNFPSFSNGTNNISLEGEAYIGSQLIRLTRSLGENGNVGRATYCEPFLLRENATGKLADFTTTFAFIIDSGHADGMVFFVAPNGSLLNSATGGGSKLSLPVEDLPGDISRTQHPFVAVEFDIFKNPVPTIKDPDGDHVGIDVNSLKSNITIPWNGIEEGKC</sequence>
<evidence type="ECO:0000256" key="9">
    <source>
        <dbReference type="ARBA" id="ARBA00022734"/>
    </source>
</evidence>
<dbReference type="PANTHER" id="PTHR27007">
    <property type="match status" value="1"/>
</dbReference>
<evidence type="ECO:0000256" key="18">
    <source>
        <dbReference type="SAM" id="Phobius"/>
    </source>
</evidence>
<dbReference type="CDD" id="cd06899">
    <property type="entry name" value="lectin_legume_LecRK_Arcelin_ConA"/>
    <property type="match status" value="2"/>
</dbReference>
<dbReference type="GO" id="GO:0005524">
    <property type="term" value="F:ATP binding"/>
    <property type="evidence" value="ECO:0007669"/>
    <property type="project" value="UniProtKB-UniRule"/>
</dbReference>
<dbReference type="FunFam" id="1.10.510.10:FF:000240">
    <property type="entry name" value="Lectin-domain containing receptor kinase A4.3"/>
    <property type="match status" value="1"/>
</dbReference>
<dbReference type="InterPro" id="IPR017441">
    <property type="entry name" value="Protein_kinase_ATP_BS"/>
</dbReference>
<evidence type="ECO:0000256" key="5">
    <source>
        <dbReference type="ARBA" id="ARBA00022475"/>
    </source>
</evidence>
<dbReference type="Gene3D" id="2.60.120.200">
    <property type="match status" value="2"/>
</dbReference>
<dbReference type="InterPro" id="IPR001220">
    <property type="entry name" value="Legume_lectin_dom"/>
</dbReference>
<dbReference type="OrthoDB" id="4062651at2759"/>
<dbReference type="STRING" id="2094558.A0A314YGA7"/>
<keyword evidence="7 18" id="KW-0812">Transmembrane</keyword>
<dbReference type="SMART" id="SM00220">
    <property type="entry name" value="S_TKc"/>
    <property type="match status" value="1"/>
</dbReference>
<dbReference type="AlphaFoldDB" id="A0A314YGA7"/>
<keyword evidence="9 21" id="KW-0430">Lectin</keyword>
<dbReference type="Pfam" id="PF00139">
    <property type="entry name" value="Lectin_legB"/>
    <property type="match status" value="2"/>
</dbReference>
<evidence type="ECO:0000256" key="15">
    <source>
        <dbReference type="ARBA" id="ARBA00023170"/>
    </source>
</evidence>
<dbReference type="GO" id="GO:0004672">
    <property type="term" value="F:protein kinase activity"/>
    <property type="evidence" value="ECO:0007669"/>
    <property type="project" value="InterPro"/>
</dbReference>